<dbReference type="AlphaFoldDB" id="A0A915KMS5"/>
<evidence type="ECO:0000313" key="1">
    <source>
        <dbReference type="Proteomes" id="UP000887565"/>
    </source>
</evidence>
<keyword evidence="1" id="KW-1185">Reference proteome</keyword>
<evidence type="ECO:0000313" key="2">
    <source>
        <dbReference type="WBParaSite" id="nRc.2.0.1.t39339-RA"/>
    </source>
</evidence>
<sequence>SWKNFVGALLWKKRCEEKSYVIDLFNKFHDKTLFNTGRIHLSPHIYQKFYMVHIEILSILENLAAGKWQLHSASGPVHKFTDNELRKLCQDENWPNLAVHQTAKVRRHIFALRNMATGAVVVKQQWKFHGKGMVGCAPNHRGPPPFHNLKCVINNTSLLQWDCLNCRPFTGHLIMGMDGAVQCHLIPGQCN</sequence>
<dbReference type="WBParaSite" id="nRc.2.0.1.t39339-RA">
    <property type="protein sequence ID" value="nRc.2.0.1.t39339-RA"/>
    <property type="gene ID" value="nRc.2.0.1.g39339"/>
</dbReference>
<dbReference type="Proteomes" id="UP000887565">
    <property type="component" value="Unplaced"/>
</dbReference>
<organism evidence="1 2">
    <name type="scientific">Romanomermis culicivorax</name>
    <name type="common">Nematode worm</name>
    <dbReference type="NCBI Taxonomy" id="13658"/>
    <lineage>
        <taxon>Eukaryota</taxon>
        <taxon>Metazoa</taxon>
        <taxon>Ecdysozoa</taxon>
        <taxon>Nematoda</taxon>
        <taxon>Enoplea</taxon>
        <taxon>Dorylaimia</taxon>
        <taxon>Mermithida</taxon>
        <taxon>Mermithoidea</taxon>
        <taxon>Mermithidae</taxon>
        <taxon>Romanomermis</taxon>
    </lineage>
</organism>
<accession>A0A915KMS5</accession>
<proteinExistence type="predicted"/>
<reference evidence="2" key="1">
    <citation type="submission" date="2022-11" db="UniProtKB">
        <authorList>
            <consortium name="WormBaseParasite"/>
        </authorList>
    </citation>
    <scope>IDENTIFICATION</scope>
</reference>
<protein>
    <submittedName>
        <fullName evidence="2">Uncharacterized protein</fullName>
    </submittedName>
</protein>
<name>A0A915KMS5_ROMCU</name>